<organism evidence="1 2">
    <name type="scientific">Streptomyces albipurpureus</name>
    <dbReference type="NCBI Taxonomy" id="2897419"/>
    <lineage>
        <taxon>Bacteria</taxon>
        <taxon>Bacillati</taxon>
        <taxon>Actinomycetota</taxon>
        <taxon>Actinomycetes</taxon>
        <taxon>Kitasatosporales</taxon>
        <taxon>Streptomycetaceae</taxon>
        <taxon>Streptomyces</taxon>
    </lineage>
</organism>
<sequence>MAWIKTLNATSPKGQRVEYWQNPGGGYSLAESPAQVRVSGHTVVNGWSCDGETYAEYARIVREGHVPVSTDVYEEE</sequence>
<reference evidence="1" key="1">
    <citation type="submission" date="2022-06" db="EMBL/GenBank/DDBJ databases">
        <title>Genome public.</title>
        <authorList>
            <person name="Sun Q."/>
        </authorList>
    </citation>
    <scope>NUCLEOTIDE SEQUENCE</scope>
    <source>
        <strain evidence="1">CWNU-1</strain>
    </source>
</reference>
<accession>A0ABT0UVQ3</accession>
<dbReference type="Proteomes" id="UP001431429">
    <property type="component" value="Unassembled WGS sequence"/>
</dbReference>
<gene>
    <name evidence="1" type="ORF">NBG84_31015</name>
</gene>
<keyword evidence="2" id="KW-1185">Reference proteome</keyword>
<dbReference type="RefSeq" id="WP_250922993.1">
    <property type="nucleotide sequence ID" value="NZ_JAMQAW010000042.1"/>
</dbReference>
<dbReference type="EMBL" id="JAMQAW010000042">
    <property type="protein sequence ID" value="MCM2392667.1"/>
    <property type="molecule type" value="Genomic_DNA"/>
</dbReference>
<evidence type="ECO:0000313" key="2">
    <source>
        <dbReference type="Proteomes" id="UP001431429"/>
    </source>
</evidence>
<proteinExistence type="predicted"/>
<evidence type="ECO:0000313" key="1">
    <source>
        <dbReference type="EMBL" id="MCM2392667.1"/>
    </source>
</evidence>
<name>A0ABT0UVQ3_9ACTN</name>
<protein>
    <submittedName>
        <fullName evidence="1">Uncharacterized protein</fullName>
    </submittedName>
</protein>
<comment type="caution">
    <text evidence="1">The sequence shown here is derived from an EMBL/GenBank/DDBJ whole genome shotgun (WGS) entry which is preliminary data.</text>
</comment>